<evidence type="ECO:0000259" key="3">
    <source>
        <dbReference type="PROSITE" id="PS51186"/>
    </source>
</evidence>
<dbReference type="Pfam" id="PF13673">
    <property type="entry name" value="Acetyltransf_10"/>
    <property type="match status" value="1"/>
</dbReference>
<keyword evidence="2" id="KW-0012">Acyltransferase</keyword>
<reference evidence="4" key="1">
    <citation type="journal article" date="2014" name="Front. Microbiol.">
        <title>High frequency of phylogenetically diverse reductive dehalogenase-homologous genes in deep subseafloor sedimentary metagenomes.</title>
        <authorList>
            <person name="Kawai M."/>
            <person name="Futagami T."/>
            <person name="Toyoda A."/>
            <person name="Takaki Y."/>
            <person name="Nishi S."/>
            <person name="Hori S."/>
            <person name="Arai W."/>
            <person name="Tsubouchi T."/>
            <person name="Morono Y."/>
            <person name="Uchiyama I."/>
            <person name="Ito T."/>
            <person name="Fujiyama A."/>
            <person name="Inagaki F."/>
            <person name="Takami H."/>
        </authorList>
    </citation>
    <scope>NUCLEOTIDE SEQUENCE</scope>
    <source>
        <strain evidence="4">Expedition CK06-06</strain>
    </source>
</reference>
<gene>
    <name evidence="4" type="ORF">S01H1_07654</name>
</gene>
<evidence type="ECO:0000256" key="1">
    <source>
        <dbReference type="ARBA" id="ARBA00022679"/>
    </source>
</evidence>
<dbReference type="InterPro" id="IPR000182">
    <property type="entry name" value="GNAT_dom"/>
</dbReference>
<name>X0S3C8_9ZZZZ</name>
<dbReference type="InterPro" id="IPR050832">
    <property type="entry name" value="Bact_Acetyltransf"/>
</dbReference>
<evidence type="ECO:0000256" key="2">
    <source>
        <dbReference type="ARBA" id="ARBA00023315"/>
    </source>
</evidence>
<protein>
    <recommendedName>
        <fullName evidence="3">N-acetyltransferase domain-containing protein</fullName>
    </recommendedName>
</protein>
<feature type="domain" description="N-acetyltransferase" evidence="3">
    <location>
        <begin position="1"/>
        <end position="148"/>
    </location>
</feature>
<dbReference type="InterPro" id="IPR016181">
    <property type="entry name" value="Acyl_CoA_acyltransferase"/>
</dbReference>
<dbReference type="CDD" id="cd04301">
    <property type="entry name" value="NAT_SF"/>
    <property type="match status" value="1"/>
</dbReference>
<dbReference type="PANTHER" id="PTHR43877">
    <property type="entry name" value="AMINOALKYLPHOSPHONATE N-ACETYLTRANSFERASE-RELATED-RELATED"/>
    <property type="match status" value="1"/>
</dbReference>
<dbReference type="GO" id="GO:0016747">
    <property type="term" value="F:acyltransferase activity, transferring groups other than amino-acyl groups"/>
    <property type="evidence" value="ECO:0007669"/>
    <property type="project" value="InterPro"/>
</dbReference>
<dbReference type="PROSITE" id="PS51186">
    <property type="entry name" value="GNAT"/>
    <property type="match status" value="1"/>
</dbReference>
<dbReference type="Gene3D" id="3.40.630.30">
    <property type="match status" value="1"/>
</dbReference>
<comment type="caution">
    <text evidence="4">The sequence shown here is derived from an EMBL/GenBank/DDBJ whole genome shotgun (WGS) entry which is preliminary data.</text>
</comment>
<accession>X0S3C8</accession>
<dbReference type="SUPFAM" id="SSF55729">
    <property type="entry name" value="Acyl-CoA N-acyltransferases (Nat)"/>
    <property type="match status" value="1"/>
</dbReference>
<dbReference type="AlphaFoldDB" id="X0S3C8"/>
<sequence length="172" mass="19930">MIRPCRDADIEPIFEILNDAAEAYRGVIPPDRWNEPYMSREELRHEIAESVRFWGCEENGELLGVMGIQDVGDVTLVRHAYVRTRHRRRGIGSQLLDRLRTLTAKPILTGTWAAATWAVRFYEKHGFRLVTHAEKERLLRQYWSIPERQVKTSVVLGEERWFASDLSQAGPA</sequence>
<keyword evidence="1" id="KW-0808">Transferase</keyword>
<evidence type="ECO:0000313" key="4">
    <source>
        <dbReference type="EMBL" id="GAF70442.1"/>
    </source>
</evidence>
<organism evidence="4">
    <name type="scientific">marine sediment metagenome</name>
    <dbReference type="NCBI Taxonomy" id="412755"/>
    <lineage>
        <taxon>unclassified sequences</taxon>
        <taxon>metagenomes</taxon>
        <taxon>ecological metagenomes</taxon>
    </lineage>
</organism>
<proteinExistence type="predicted"/>
<dbReference type="EMBL" id="BARS01003938">
    <property type="protein sequence ID" value="GAF70442.1"/>
    <property type="molecule type" value="Genomic_DNA"/>
</dbReference>